<dbReference type="FunFam" id="2.10.110.10:FF:000017">
    <property type="entry name" value="Lim and senescent cell antigen-like-containing"/>
    <property type="match status" value="1"/>
</dbReference>
<dbReference type="GO" id="GO:0005911">
    <property type="term" value="C:cell-cell junction"/>
    <property type="evidence" value="ECO:0007669"/>
    <property type="project" value="TreeGrafter"/>
</dbReference>
<feature type="domain" description="LIM zinc-binding" evidence="6">
    <location>
        <begin position="63"/>
        <end position="124"/>
    </location>
</feature>
<keyword evidence="2" id="KW-0677">Repeat</keyword>
<evidence type="ECO:0000256" key="3">
    <source>
        <dbReference type="ARBA" id="ARBA00022833"/>
    </source>
</evidence>
<evidence type="ECO:0000313" key="7">
    <source>
        <dbReference type="EMBL" id="PAA88372.1"/>
    </source>
</evidence>
<evidence type="ECO:0000313" key="8">
    <source>
        <dbReference type="Proteomes" id="UP000215902"/>
    </source>
</evidence>
<gene>
    <name evidence="7" type="ORF">BOX15_Mlig024389g2</name>
</gene>
<dbReference type="CDD" id="cd09334">
    <property type="entry name" value="LIM4_PINCH"/>
    <property type="match status" value="1"/>
</dbReference>
<dbReference type="GO" id="GO:0005737">
    <property type="term" value="C:cytoplasm"/>
    <property type="evidence" value="ECO:0007669"/>
    <property type="project" value="TreeGrafter"/>
</dbReference>
<evidence type="ECO:0000259" key="6">
    <source>
        <dbReference type="PROSITE" id="PS50023"/>
    </source>
</evidence>
<keyword evidence="1 5" id="KW-0479">Metal-binding</keyword>
<dbReference type="PROSITE" id="PS00478">
    <property type="entry name" value="LIM_DOMAIN_1"/>
    <property type="match status" value="3"/>
</dbReference>
<dbReference type="SMART" id="SM00132">
    <property type="entry name" value="LIM"/>
    <property type="match status" value="5"/>
</dbReference>
<evidence type="ECO:0000256" key="4">
    <source>
        <dbReference type="ARBA" id="ARBA00023038"/>
    </source>
</evidence>
<feature type="domain" description="LIM zinc-binding" evidence="6">
    <location>
        <begin position="246"/>
        <end position="305"/>
    </location>
</feature>
<dbReference type="GO" id="GO:2001046">
    <property type="term" value="P:positive regulation of integrin-mediated signaling pathway"/>
    <property type="evidence" value="ECO:0007669"/>
    <property type="project" value="TreeGrafter"/>
</dbReference>
<dbReference type="GO" id="GO:0098609">
    <property type="term" value="P:cell-cell adhesion"/>
    <property type="evidence" value="ECO:0007669"/>
    <property type="project" value="TreeGrafter"/>
</dbReference>
<dbReference type="AlphaFoldDB" id="A0A267GSU6"/>
<dbReference type="EMBL" id="NIVC01000194">
    <property type="protein sequence ID" value="PAA88372.1"/>
    <property type="molecule type" value="Genomic_DNA"/>
</dbReference>
<evidence type="ECO:0000256" key="2">
    <source>
        <dbReference type="ARBA" id="ARBA00022737"/>
    </source>
</evidence>
<comment type="caution">
    <text evidence="7">The sequence shown here is derived from an EMBL/GenBank/DDBJ whole genome shotgun (WGS) entry which is preliminary data.</text>
</comment>
<dbReference type="Pfam" id="PF00412">
    <property type="entry name" value="LIM"/>
    <property type="match status" value="5"/>
</dbReference>
<feature type="domain" description="LIM zinc-binding" evidence="6">
    <location>
        <begin position="126"/>
        <end position="182"/>
    </location>
</feature>
<reference evidence="7 8" key="1">
    <citation type="submission" date="2017-06" db="EMBL/GenBank/DDBJ databases">
        <title>A platform for efficient transgenesis in Macrostomum lignano, a flatworm model organism for stem cell research.</title>
        <authorList>
            <person name="Berezikov E."/>
        </authorList>
    </citation>
    <scope>NUCLEOTIDE SEQUENCE [LARGE SCALE GENOMIC DNA]</scope>
    <source>
        <strain evidence="7">DV1</strain>
        <tissue evidence="7">Whole organism</tissue>
    </source>
</reference>
<dbReference type="STRING" id="282301.A0A267GSU6"/>
<dbReference type="FunFam" id="2.10.110.10:FF:000009">
    <property type="entry name" value="Paxillin isoform 1"/>
    <property type="match status" value="1"/>
</dbReference>
<dbReference type="GO" id="GO:0045216">
    <property type="term" value="P:cell-cell junction organization"/>
    <property type="evidence" value="ECO:0007669"/>
    <property type="project" value="TreeGrafter"/>
</dbReference>
<name>A0A267GSU6_9PLAT</name>
<dbReference type="CDD" id="cd09331">
    <property type="entry name" value="LIM1_PINCH"/>
    <property type="match status" value="1"/>
</dbReference>
<evidence type="ECO:0000256" key="5">
    <source>
        <dbReference type="PROSITE-ProRule" id="PRU00125"/>
    </source>
</evidence>
<protein>
    <recommendedName>
        <fullName evidence="6">LIM zinc-binding domain-containing protein</fullName>
    </recommendedName>
</protein>
<dbReference type="GO" id="GO:0046872">
    <property type="term" value="F:metal ion binding"/>
    <property type="evidence" value="ECO:0007669"/>
    <property type="project" value="UniProtKB-KW"/>
</dbReference>
<dbReference type="PANTHER" id="PTHR24210:SF0">
    <property type="entry name" value="LIM DOMAIN-CONTAINING PROTEIN"/>
    <property type="match status" value="1"/>
</dbReference>
<keyword evidence="4 5" id="KW-0440">LIM domain</keyword>
<accession>A0A267GSU6</accession>
<dbReference type="GO" id="GO:0005925">
    <property type="term" value="C:focal adhesion"/>
    <property type="evidence" value="ECO:0007669"/>
    <property type="project" value="TreeGrafter"/>
</dbReference>
<keyword evidence="8" id="KW-1185">Reference proteome</keyword>
<dbReference type="Proteomes" id="UP000215902">
    <property type="component" value="Unassembled WGS sequence"/>
</dbReference>
<dbReference type="PANTHER" id="PTHR24210">
    <property type="entry name" value="LIM DOMAIN-CONTAINING PROTEIN"/>
    <property type="match status" value="1"/>
</dbReference>
<dbReference type="InterPro" id="IPR001781">
    <property type="entry name" value="Znf_LIM"/>
</dbReference>
<proteinExistence type="predicted"/>
<evidence type="ECO:0000256" key="1">
    <source>
        <dbReference type="ARBA" id="ARBA00022723"/>
    </source>
</evidence>
<sequence>MAATYNSGHLPVNFDGAAGRHLDGSNNSLDHYQTELDMVQGGFDRMQLSGPAGSANVGVGESSACQRCGETFGRADRVFRAGGEAWHEHCFVCAQCFRPFEGGRFYEFDGRKYCEHDFSVLFKPCCAKCGEFIVGRVIRAMQSSWHPDCFTCQLCGLALTDAFVKNLGRALCKDCNAKERVRGAARFLCNRCHDIIEADQVLRFKGDNYHPYHFNCTGCRAELTAEAREKDDQLYCIRCFDKLGVPVCARCRRPIEERVVHAINKAWHVEHFVCAVCEKPFNGTRFFERRGQAYCETHFQQLFGQACFVCNDTISDECVQACCKSWCSAHFQCSVCDRQMNQKTKFYEYDLKPVCKPCYEKFPTELRKRLAKIHKLAR</sequence>
<dbReference type="OrthoDB" id="20689at2759"/>
<feature type="domain" description="LIM zinc-binding" evidence="6">
    <location>
        <begin position="187"/>
        <end position="245"/>
    </location>
</feature>
<organism evidence="7 8">
    <name type="scientific">Macrostomum lignano</name>
    <dbReference type="NCBI Taxonomy" id="282301"/>
    <lineage>
        <taxon>Eukaryota</taxon>
        <taxon>Metazoa</taxon>
        <taxon>Spiralia</taxon>
        <taxon>Lophotrochozoa</taxon>
        <taxon>Platyhelminthes</taxon>
        <taxon>Rhabditophora</taxon>
        <taxon>Macrostomorpha</taxon>
        <taxon>Macrostomida</taxon>
        <taxon>Macrostomidae</taxon>
        <taxon>Macrostomum</taxon>
    </lineage>
</organism>
<keyword evidence="3 5" id="KW-0862">Zinc</keyword>
<dbReference type="PROSITE" id="PS50023">
    <property type="entry name" value="LIM_DOMAIN_2"/>
    <property type="match status" value="4"/>
</dbReference>
<dbReference type="InterPro" id="IPR017351">
    <property type="entry name" value="PINCH-1-4-like"/>
</dbReference>
<dbReference type="GO" id="GO:1900026">
    <property type="term" value="P:positive regulation of substrate adhesion-dependent cell spreading"/>
    <property type="evidence" value="ECO:0007669"/>
    <property type="project" value="TreeGrafter"/>
</dbReference>
<dbReference type="Gene3D" id="2.10.110.10">
    <property type="entry name" value="Cysteine Rich Protein"/>
    <property type="match status" value="5"/>
</dbReference>
<dbReference type="InterPro" id="IPR047944">
    <property type="entry name" value="LIMS1/2-like_LIM1"/>
</dbReference>
<dbReference type="SUPFAM" id="SSF57716">
    <property type="entry name" value="Glucocorticoid receptor-like (DNA-binding domain)"/>
    <property type="match status" value="5"/>
</dbReference>